<evidence type="ECO:0000313" key="2">
    <source>
        <dbReference type="Proteomes" id="UP000236743"/>
    </source>
</evidence>
<reference evidence="1 2" key="1">
    <citation type="submission" date="2016-10" db="EMBL/GenBank/DDBJ databases">
        <authorList>
            <person name="de Groot N.N."/>
        </authorList>
    </citation>
    <scope>NUCLEOTIDE SEQUENCE [LARGE SCALE GENOMIC DNA]</scope>
    <source>
        <strain evidence="1 2">DSM 26656</strain>
    </source>
</reference>
<sequence>MIVPLGFARQTDLPGKLFAERRYAIAFIGSVKPAGLHGRST</sequence>
<dbReference type="AlphaFoldDB" id="A0A1H6ATQ3"/>
<dbReference type="EMBL" id="FNUY01000006">
    <property type="protein sequence ID" value="SEG51417.1"/>
    <property type="molecule type" value="Genomic_DNA"/>
</dbReference>
<evidence type="ECO:0000313" key="1">
    <source>
        <dbReference type="EMBL" id="SEG51417.1"/>
    </source>
</evidence>
<keyword evidence="2" id="KW-1185">Reference proteome</keyword>
<name>A0A1H6ATQ3_9HYPH</name>
<accession>A0A1H6ATQ3</accession>
<dbReference type="Proteomes" id="UP000236743">
    <property type="component" value="Unassembled WGS sequence"/>
</dbReference>
<gene>
    <name evidence="1" type="ORF">SAMN04488115_10699</name>
</gene>
<protein>
    <submittedName>
        <fullName evidence="1">Uncharacterized protein</fullName>
    </submittedName>
</protein>
<proteinExistence type="predicted"/>
<organism evidence="1 2">
    <name type="scientific">Bosea lathyri</name>
    <dbReference type="NCBI Taxonomy" id="1036778"/>
    <lineage>
        <taxon>Bacteria</taxon>
        <taxon>Pseudomonadati</taxon>
        <taxon>Pseudomonadota</taxon>
        <taxon>Alphaproteobacteria</taxon>
        <taxon>Hyphomicrobiales</taxon>
        <taxon>Boseaceae</taxon>
        <taxon>Bosea</taxon>
    </lineage>
</organism>
<dbReference type="RefSeq" id="WP_280177603.1">
    <property type="nucleotide sequence ID" value="NZ_FNUY01000006.1"/>
</dbReference>